<dbReference type="Proteomes" id="UP000275078">
    <property type="component" value="Unassembled WGS sequence"/>
</dbReference>
<gene>
    <name evidence="2" type="ORF">BJ508DRAFT_332808</name>
</gene>
<evidence type="ECO:0000313" key="2">
    <source>
        <dbReference type="EMBL" id="RPA74664.1"/>
    </source>
</evidence>
<organism evidence="2 3">
    <name type="scientific">Ascobolus immersus RN42</name>
    <dbReference type="NCBI Taxonomy" id="1160509"/>
    <lineage>
        <taxon>Eukaryota</taxon>
        <taxon>Fungi</taxon>
        <taxon>Dikarya</taxon>
        <taxon>Ascomycota</taxon>
        <taxon>Pezizomycotina</taxon>
        <taxon>Pezizomycetes</taxon>
        <taxon>Pezizales</taxon>
        <taxon>Ascobolaceae</taxon>
        <taxon>Ascobolus</taxon>
    </lineage>
</organism>
<feature type="region of interest" description="Disordered" evidence="1">
    <location>
        <begin position="145"/>
        <end position="166"/>
    </location>
</feature>
<reference evidence="2 3" key="1">
    <citation type="journal article" date="2018" name="Nat. Ecol. Evol.">
        <title>Pezizomycetes genomes reveal the molecular basis of ectomycorrhizal truffle lifestyle.</title>
        <authorList>
            <person name="Murat C."/>
            <person name="Payen T."/>
            <person name="Noel B."/>
            <person name="Kuo A."/>
            <person name="Morin E."/>
            <person name="Chen J."/>
            <person name="Kohler A."/>
            <person name="Krizsan K."/>
            <person name="Balestrini R."/>
            <person name="Da Silva C."/>
            <person name="Montanini B."/>
            <person name="Hainaut M."/>
            <person name="Levati E."/>
            <person name="Barry K.W."/>
            <person name="Belfiori B."/>
            <person name="Cichocki N."/>
            <person name="Clum A."/>
            <person name="Dockter R.B."/>
            <person name="Fauchery L."/>
            <person name="Guy J."/>
            <person name="Iotti M."/>
            <person name="Le Tacon F."/>
            <person name="Lindquist E.A."/>
            <person name="Lipzen A."/>
            <person name="Malagnac F."/>
            <person name="Mello A."/>
            <person name="Molinier V."/>
            <person name="Miyauchi S."/>
            <person name="Poulain J."/>
            <person name="Riccioni C."/>
            <person name="Rubini A."/>
            <person name="Sitrit Y."/>
            <person name="Splivallo R."/>
            <person name="Traeger S."/>
            <person name="Wang M."/>
            <person name="Zifcakova L."/>
            <person name="Wipf D."/>
            <person name="Zambonelli A."/>
            <person name="Paolocci F."/>
            <person name="Nowrousian M."/>
            <person name="Ottonello S."/>
            <person name="Baldrian P."/>
            <person name="Spatafora J.W."/>
            <person name="Henrissat B."/>
            <person name="Nagy L.G."/>
            <person name="Aury J.M."/>
            <person name="Wincker P."/>
            <person name="Grigoriev I.V."/>
            <person name="Bonfante P."/>
            <person name="Martin F.M."/>
        </authorList>
    </citation>
    <scope>NUCLEOTIDE SEQUENCE [LARGE SCALE GENOMIC DNA]</scope>
    <source>
        <strain evidence="2 3">RN42</strain>
    </source>
</reference>
<evidence type="ECO:0000313" key="3">
    <source>
        <dbReference type="Proteomes" id="UP000275078"/>
    </source>
</evidence>
<accession>A0A3N4HYA5</accession>
<keyword evidence="3" id="KW-1185">Reference proteome</keyword>
<dbReference type="EMBL" id="ML119783">
    <property type="protein sequence ID" value="RPA74664.1"/>
    <property type="molecule type" value="Genomic_DNA"/>
</dbReference>
<evidence type="ECO:0000256" key="1">
    <source>
        <dbReference type="SAM" id="MobiDB-lite"/>
    </source>
</evidence>
<sequence>MSNPNQKTPSQNFNHATVPLPYHGHIQQPPPFVHPMNGIVDWYGRVIPYYAFHWAPHLAPVMYTLSSGMHLAPGTLIGPPMGLYDVAPHLRTPSFASVPAQTIPLHPASTQRLAPVHHPNVPAPFIPAASTQGYLDPNYAIPAAARQPLRQPAPPSPRALRLWPHE</sequence>
<proteinExistence type="predicted"/>
<name>A0A3N4HYA5_ASCIM</name>
<dbReference type="AlphaFoldDB" id="A0A3N4HYA5"/>
<protein>
    <submittedName>
        <fullName evidence="2">Uncharacterized protein</fullName>
    </submittedName>
</protein>